<dbReference type="GO" id="GO:0006225">
    <property type="term" value="P:UDP biosynthetic process"/>
    <property type="evidence" value="ECO:0007669"/>
    <property type="project" value="TreeGrafter"/>
</dbReference>
<comment type="caution">
    <text evidence="11">Lacks conserved residue(s) required for the propagation of feature annotation.</text>
</comment>
<keyword evidence="7 11" id="KW-0418">Kinase</keyword>
<dbReference type="Gene3D" id="3.40.1160.10">
    <property type="entry name" value="Acetylglutamate kinase-like"/>
    <property type="match status" value="1"/>
</dbReference>
<feature type="binding site" evidence="11">
    <location>
        <position position="177"/>
    </location>
    <ligand>
        <name>ATP</name>
        <dbReference type="ChEBI" id="CHEBI:30616"/>
    </ligand>
</feature>
<keyword evidence="8 11" id="KW-0067">ATP-binding</keyword>
<comment type="similarity">
    <text evidence="3 11">Belongs to the UMP kinase family.</text>
</comment>
<dbReference type="Pfam" id="PF00696">
    <property type="entry name" value="AA_kinase"/>
    <property type="match status" value="1"/>
</dbReference>
<evidence type="ECO:0000256" key="10">
    <source>
        <dbReference type="ARBA" id="ARBA00047767"/>
    </source>
</evidence>
<evidence type="ECO:0000256" key="4">
    <source>
        <dbReference type="ARBA" id="ARBA00022490"/>
    </source>
</evidence>
<feature type="binding site" evidence="11">
    <location>
        <begin position="18"/>
        <end position="21"/>
    </location>
    <ligand>
        <name>ATP</name>
        <dbReference type="ChEBI" id="CHEBI:30616"/>
    </ligand>
</feature>
<comment type="activity regulation">
    <text evidence="11">Inhibited by UTP.</text>
</comment>
<dbReference type="NCBIfam" id="TIGR02075">
    <property type="entry name" value="pyrH_bact"/>
    <property type="match status" value="1"/>
</dbReference>
<evidence type="ECO:0000256" key="7">
    <source>
        <dbReference type="ARBA" id="ARBA00022777"/>
    </source>
</evidence>
<evidence type="ECO:0000256" key="1">
    <source>
        <dbReference type="ARBA" id="ARBA00004496"/>
    </source>
</evidence>
<dbReference type="EC" id="2.7.4.22" evidence="11"/>
<evidence type="ECO:0000313" key="14">
    <source>
        <dbReference type="Proteomes" id="UP000177208"/>
    </source>
</evidence>
<feature type="domain" description="Aspartate/glutamate/uridylate kinase" evidence="12">
    <location>
        <begin position="13"/>
        <end position="222"/>
    </location>
</feature>
<dbReference type="Proteomes" id="UP000177208">
    <property type="component" value="Unassembled WGS sequence"/>
</dbReference>
<feature type="binding site" evidence="11">
    <location>
        <position position="174"/>
    </location>
    <ligand>
        <name>ATP</name>
        <dbReference type="ChEBI" id="CHEBI:30616"/>
    </ligand>
</feature>
<dbReference type="InterPro" id="IPR015963">
    <property type="entry name" value="Uridylate_kinase_bac"/>
</dbReference>
<evidence type="ECO:0000256" key="9">
    <source>
        <dbReference type="ARBA" id="ARBA00022975"/>
    </source>
</evidence>
<name>A0A1F7G8V5_9BACT</name>
<keyword evidence="6 11" id="KW-0547">Nucleotide-binding</keyword>
<dbReference type="EMBL" id="MFZG01000038">
    <property type="protein sequence ID" value="OGK15354.1"/>
    <property type="molecule type" value="Genomic_DNA"/>
</dbReference>
<evidence type="ECO:0000259" key="12">
    <source>
        <dbReference type="Pfam" id="PF00696"/>
    </source>
</evidence>
<feature type="binding site" evidence="11">
    <location>
        <position position="61"/>
    </location>
    <ligand>
        <name>ATP</name>
        <dbReference type="ChEBI" id="CHEBI:30616"/>
    </ligand>
</feature>
<evidence type="ECO:0000256" key="2">
    <source>
        <dbReference type="ARBA" id="ARBA00004791"/>
    </source>
</evidence>
<evidence type="ECO:0000256" key="8">
    <source>
        <dbReference type="ARBA" id="ARBA00022840"/>
    </source>
</evidence>
<dbReference type="UniPathway" id="UPA00159">
    <property type="reaction ID" value="UER00275"/>
</dbReference>
<keyword evidence="9 11" id="KW-0665">Pyrimidine biosynthesis</keyword>
<comment type="subcellular location">
    <subcellularLocation>
        <location evidence="1 11">Cytoplasm</location>
    </subcellularLocation>
</comment>
<dbReference type="CDD" id="cd04254">
    <property type="entry name" value="AAK_UMPK-PyrH-Ec"/>
    <property type="match status" value="1"/>
</dbReference>
<dbReference type="GO" id="GO:0033862">
    <property type="term" value="F:UMP kinase activity"/>
    <property type="evidence" value="ECO:0007669"/>
    <property type="project" value="UniProtKB-EC"/>
</dbReference>
<dbReference type="InterPro" id="IPR011817">
    <property type="entry name" value="Uridylate_kinase"/>
</dbReference>
<dbReference type="HAMAP" id="MF_01220_B">
    <property type="entry name" value="PyrH_B"/>
    <property type="match status" value="1"/>
</dbReference>
<evidence type="ECO:0000256" key="3">
    <source>
        <dbReference type="ARBA" id="ARBA00007614"/>
    </source>
</evidence>
<dbReference type="InterPro" id="IPR001048">
    <property type="entry name" value="Asp/Glu/Uridylate_kinase"/>
</dbReference>
<comment type="catalytic activity">
    <reaction evidence="10 11">
        <text>UMP + ATP = UDP + ADP</text>
        <dbReference type="Rhea" id="RHEA:24400"/>
        <dbReference type="ChEBI" id="CHEBI:30616"/>
        <dbReference type="ChEBI" id="CHEBI:57865"/>
        <dbReference type="ChEBI" id="CHEBI:58223"/>
        <dbReference type="ChEBI" id="CHEBI:456216"/>
        <dbReference type="EC" id="2.7.4.22"/>
    </reaction>
</comment>
<dbReference type="PANTHER" id="PTHR42833:SF4">
    <property type="entry name" value="URIDYLATE KINASE PUMPKIN, CHLOROPLASTIC"/>
    <property type="match status" value="1"/>
</dbReference>
<protein>
    <recommendedName>
        <fullName evidence="11">Uridylate kinase</fullName>
        <shortName evidence="11">UK</shortName>
        <ecNumber evidence="11">2.7.4.22</ecNumber>
    </recommendedName>
    <alternativeName>
        <fullName evidence="11">Uridine monophosphate kinase</fullName>
        <shortName evidence="11">UMP kinase</shortName>
        <shortName evidence="11">UMPK</shortName>
    </alternativeName>
</protein>
<feature type="binding site" evidence="11">
    <location>
        <position position="80"/>
    </location>
    <ligand>
        <name>UMP</name>
        <dbReference type="ChEBI" id="CHEBI:57865"/>
    </ligand>
</feature>
<evidence type="ECO:0000313" key="13">
    <source>
        <dbReference type="EMBL" id="OGK15354.1"/>
    </source>
</evidence>
<comment type="caution">
    <text evidence="13">The sequence shown here is derived from an EMBL/GenBank/DDBJ whole genome shotgun (WGS) entry which is preliminary data.</text>
</comment>
<dbReference type="GO" id="GO:0044210">
    <property type="term" value="P:'de novo' CTP biosynthetic process"/>
    <property type="evidence" value="ECO:0007669"/>
    <property type="project" value="UniProtKB-UniRule"/>
</dbReference>
<keyword evidence="5 11" id="KW-0808">Transferase</keyword>
<dbReference type="SUPFAM" id="SSF53633">
    <property type="entry name" value="Carbamate kinase-like"/>
    <property type="match status" value="1"/>
</dbReference>
<comment type="pathway">
    <text evidence="2 11">Pyrimidine metabolism; CTP biosynthesis via de novo pathway; UDP from UMP (UMPK route): step 1/1.</text>
</comment>
<feature type="binding site" evidence="11">
    <location>
        <position position="65"/>
    </location>
    <ligand>
        <name>ATP</name>
        <dbReference type="ChEBI" id="CHEBI:30616"/>
    </ligand>
</feature>
<proteinExistence type="inferred from homology"/>
<dbReference type="InterPro" id="IPR036393">
    <property type="entry name" value="AceGlu_kinase-like_sf"/>
</dbReference>
<evidence type="ECO:0000256" key="5">
    <source>
        <dbReference type="ARBA" id="ARBA00022679"/>
    </source>
</evidence>
<dbReference type="AlphaFoldDB" id="A0A1F7G8V5"/>
<dbReference type="PANTHER" id="PTHR42833">
    <property type="entry name" value="URIDYLATE KINASE"/>
    <property type="match status" value="1"/>
</dbReference>
<evidence type="ECO:0000256" key="11">
    <source>
        <dbReference type="HAMAP-Rule" id="MF_01220"/>
    </source>
</evidence>
<gene>
    <name evidence="11" type="primary">pyrH</name>
    <name evidence="13" type="ORF">A2774_03420</name>
</gene>
<accession>A0A1F7G8V5</accession>
<feature type="binding site" evidence="11">
    <location>
        <begin position="141"/>
        <end position="148"/>
    </location>
    <ligand>
        <name>UMP</name>
        <dbReference type="ChEBI" id="CHEBI:57865"/>
    </ligand>
</feature>
<dbReference type="GO" id="GO:0005737">
    <property type="term" value="C:cytoplasm"/>
    <property type="evidence" value="ECO:0007669"/>
    <property type="project" value="UniProtKB-SubCell"/>
</dbReference>
<reference evidence="13 14" key="1">
    <citation type="journal article" date="2016" name="Nat. Commun.">
        <title>Thousands of microbial genomes shed light on interconnected biogeochemical processes in an aquifer system.</title>
        <authorList>
            <person name="Anantharaman K."/>
            <person name="Brown C.T."/>
            <person name="Hug L.A."/>
            <person name="Sharon I."/>
            <person name="Castelle C.J."/>
            <person name="Probst A.J."/>
            <person name="Thomas B.C."/>
            <person name="Singh A."/>
            <person name="Wilkins M.J."/>
            <person name="Karaoz U."/>
            <person name="Brodie E.L."/>
            <person name="Williams K.H."/>
            <person name="Hubbard S.S."/>
            <person name="Banfield J.F."/>
        </authorList>
    </citation>
    <scope>NUCLEOTIDE SEQUENCE [LARGE SCALE GENOMIC DNA]</scope>
</reference>
<sequence>MSIMPQKETLTYKRVLLKISGSPFGSDKKSIDFHNVGKIAQIIKNVHFKTGVEIAVVIGAGNIFRGREIEGTKVDHVVADQIGMLGTIVNALALQEELERLGDITRVLSSIDIPPLCEQFIRRRALRHMEKGRVVILAGGTGNPYFTTDSAAALRAIELKCDILLKASDVDSIYDRDPDKYPDAKKLERVDYQTALEEGYKIMDNTSFALCQSRKMPIIVFNFNKPENLEKIIRGEKIGTFVSDDSSA</sequence>
<comment type="function">
    <text evidence="11">Catalyzes the reversible phosphorylation of UMP to UDP.</text>
</comment>
<keyword evidence="4 11" id="KW-0963">Cytoplasm</keyword>
<organism evidence="13 14">
    <name type="scientific">Candidatus Roizmanbacteria bacterium RIFCSPHIGHO2_01_FULL_39_12c</name>
    <dbReference type="NCBI Taxonomy" id="1802031"/>
    <lineage>
        <taxon>Bacteria</taxon>
        <taxon>Candidatus Roizmaniibacteriota</taxon>
    </lineage>
</organism>
<evidence type="ECO:0000256" key="6">
    <source>
        <dbReference type="ARBA" id="ARBA00022741"/>
    </source>
</evidence>
<dbReference type="FunFam" id="3.40.1160.10:FF:000001">
    <property type="entry name" value="Uridylate kinase"/>
    <property type="match status" value="1"/>
</dbReference>
<dbReference type="GO" id="GO:0005524">
    <property type="term" value="F:ATP binding"/>
    <property type="evidence" value="ECO:0007669"/>
    <property type="project" value="UniProtKB-KW"/>
</dbReference>
<dbReference type="PIRSF" id="PIRSF005650">
    <property type="entry name" value="Uridylate_kin"/>
    <property type="match status" value="1"/>
</dbReference>
<comment type="subunit">
    <text evidence="11">Homohexamer.</text>
</comment>